<dbReference type="InterPro" id="IPR001347">
    <property type="entry name" value="SIS_dom"/>
</dbReference>
<feature type="domain" description="SIS" evidence="1">
    <location>
        <begin position="49"/>
        <end position="204"/>
    </location>
</feature>
<dbReference type="PANTHER" id="PTHR30390:SF7">
    <property type="entry name" value="PHOSPHOHEPTOSE ISOMERASE"/>
    <property type="match status" value="1"/>
</dbReference>
<gene>
    <name evidence="2" type="ORF">GIW81_16030</name>
</gene>
<sequence length="205" mass="21708">MSVLKGVVEATPADPISSYFNELSRVLTAVRVSDAEGRPLDLSAGFEWVADAAREAHNAGKKVVLIGNGGSAAVASHHAIEFLKNGGIRATALNDSAALTCLSNDFGYANVFSEQLKAHGIPGDVLIAISSSGQSVNILKAVETARASSMKVVTLSGFQPDNLLRGRGDVNFYVNSNQYGFVEVAHHALIQAILDLYVFPRRPAK</sequence>
<dbReference type="InterPro" id="IPR035461">
    <property type="entry name" value="GmhA/DiaA"/>
</dbReference>
<comment type="caution">
    <text evidence="2">The sequence shown here is derived from an EMBL/GenBank/DDBJ whole genome shotgun (WGS) entry which is preliminary data.</text>
</comment>
<dbReference type="PROSITE" id="PS51464">
    <property type="entry name" value="SIS"/>
    <property type="match status" value="1"/>
</dbReference>
<evidence type="ECO:0000259" key="1">
    <source>
        <dbReference type="PROSITE" id="PS51464"/>
    </source>
</evidence>
<dbReference type="GO" id="GO:1901135">
    <property type="term" value="P:carbohydrate derivative metabolic process"/>
    <property type="evidence" value="ECO:0007669"/>
    <property type="project" value="InterPro"/>
</dbReference>
<dbReference type="InterPro" id="IPR050099">
    <property type="entry name" value="SIS_GmhA/DiaA_subfam"/>
</dbReference>
<dbReference type="Gene3D" id="3.40.50.10490">
    <property type="entry name" value="Glucose-6-phosphate isomerase like protein, domain 1"/>
    <property type="match status" value="1"/>
</dbReference>
<proteinExistence type="predicted"/>
<dbReference type="Proteomes" id="UP000440694">
    <property type="component" value="Unassembled WGS sequence"/>
</dbReference>
<dbReference type="Pfam" id="PF13580">
    <property type="entry name" value="SIS_2"/>
    <property type="match status" value="1"/>
</dbReference>
<organism evidence="2 3">
    <name type="scientific">Hyphomicrobium album</name>
    <dbReference type="NCBI Taxonomy" id="2665159"/>
    <lineage>
        <taxon>Bacteria</taxon>
        <taxon>Pseudomonadati</taxon>
        <taxon>Pseudomonadota</taxon>
        <taxon>Alphaproteobacteria</taxon>
        <taxon>Hyphomicrobiales</taxon>
        <taxon>Hyphomicrobiaceae</taxon>
        <taxon>Hyphomicrobium</taxon>
    </lineage>
</organism>
<evidence type="ECO:0000313" key="3">
    <source>
        <dbReference type="Proteomes" id="UP000440694"/>
    </source>
</evidence>
<evidence type="ECO:0000313" key="2">
    <source>
        <dbReference type="EMBL" id="MTD95847.1"/>
    </source>
</evidence>
<dbReference type="InterPro" id="IPR046348">
    <property type="entry name" value="SIS_dom_sf"/>
</dbReference>
<dbReference type="CDD" id="cd05006">
    <property type="entry name" value="SIS_GmhA"/>
    <property type="match status" value="1"/>
</dbReference>
<dbReference type="EMBL" id="WMBQ01000002">
    <property type="protein sequence ID" value="MTD95847.1"/>
    <property type="molecule type" value="Genomic_DNA"/>
</dbReference>
<dbReference type="RefSeq" id="WP_154740339.1">
    <property type="nucleotide sequence ID" value="NZ_WMBQ01000002.1"/>
</dbReference>
<accession>A0A6I3KQB4</accession>
<reference evidence="2 3" key="1">
    <citation type="submission" date="2019-11" db="EMBL/GenBank/DDBJ databases">
        <title>Identification of a novel strain.</title>
        <authorList>
            <person name="Xu Q."/>
            <person name="Wang G."/>
        </authorList>
    </citation>
    <scope>NUCLEOTIDE SEQUENCE [LARGE SCALE GENOMIC DNA]</scope>
    <source>
        <strain evidence="3">xq</strain>
    </source>
</reference>
<dbReference type="SUPFAM" id="SSF53697">
    <property type="entry name" value="SIS domain"/>
    <property type="match status" value="1"/>
</dbReference>
<dbReference type="GO" id="GO:0097367">
    <property type="term" value="F:carbohydrate derivative binding"/>
    <property type="evidence" value="ECO:0007669"/>
    <property type="project" value="InterPro"/>
</dbReference>
<protein>
    <submittedName>
        <fullName evidence="2">SIS domain-containing protein</fullName>
    </submittedName>
</protein>
<name>A0A6I3KQB4_9HYPH</name>
<dbReference type="AlphaFoldDB" id="A0A6I3KQB4"/>
<dbReference type="PANTHER" id="PTHR30390">
    <property type="entry name" value="SEDOHEPTULOSE 7-PHOSPHATE ISOMERASE / DNAA INITIATOR-ASSOCIATING FACTOR FOR REPLICATION INITIATION"/>
    <property type="match status" value="1"/>
</dbReference>
<keyword evidence="3" id="KW-1185">Reference proteome</keyword>